<comment type="caution">
    <text evidence="2">The sequence shown here is derived from an EMBL/GenBank/DDBJ whole genome shotgun (WGS) entry which is preliminary data.</text>
</comment>
<feature type="compositionally biased region" description="Basic and acidic residues" evidence="1">
    <location>
        <begin position="1"/>
        <end position="11"/>
    </location>
</feature>
<protein>
    <submittedName>
        <fullName evidence="2">Uncharacterized protein</fullName>
    </submittedName>
</protein>
<dbReference type="EMBL" id="JARBJD010000013">
    <property type="protein sequence ID" value="KAK2961905.1"/>
    <property type="molecule type" value="Genomic_DNA"/>
</dbReference>
<proteinExistence type="predicted"/>
<evidence type="ECO:0000256" key="1">
    <source>
        <dbReference type="SAM" id="MobiDB-lite"/>
    </source>
</evidence>
<gene>
    <name evidence="2" type="ORF">BLNAU_2961</name>
</gene>
<evidence type="ECO:0000313" key="2">
    <source>
        <dbReference type="EMBL" id="KAK2961905.1"/>
    </source>
</evidence>
<sequence>MKRTPVSERQSRRTSQPSQLSTRSRTSISPSSLSANPFLTLLVRATSTITSSSSSSTPPLPSPPSDNIPHLAPSLILPTSSLLLPISLPSALGSAESLLQLDRVVLVPPSSPLSSRSLRGLPPTSPIPQVQIEEGLGESAACLGVFAALLFPLPLHRRHQRLQHPTPPHSLPLFFRLSQHVKSAHDHLHSQLSPFPSFFQHPTHETLTQTPNHPLTPQHPLPPLLSQPSELPTTLFSVHKQPSLALLFHLHRRLQPPHPTLLHSHLLRGLSPPPFPLSAGVFHTPQSALLFLHPLVPLSLVPLFPSVRACS</sequence>
<feature type="region of interest" description="Disordered" evidence="1">
    <location>
        <begin position="1"/>
        <end position="33"/>
    </location>
</feature>
<accession>A0ABQ9YDW4</accession>
<evidence type="ECO:0000313" key="3">
    <source>
        <dbReference type="Proteomes" id="UP001281761"/>
    </source>
</evidence>
<keyword evidence="3" id="KW-1185">Reference proteome</keyword>
<reference evidence="2 3" key="1">
    <citation type="journal article" date="2022" name="bioRxiv">
        <title>Genomics of Preaxostyla Flagellates Illuminates Evolutionary Transitions and the Path Towards Mitochondrial Loss.</title>
        <authorList>
            <person name="Novak L.V.F."/>
            <person name="Treitli S.C."/>
            <person name="Pyrih J."/>
            <person name="Halakuc P."/>
            <person name="Pipaliya S.V."/>
            <person name="Vacek V."/>
            <person name="Brzon O."/>
            <person name="Soukal P."/>
            <person name="Eme L."/>
            <person name="Dacks J.B."/>
            <person name="Karnkowska A."/>
            <person name="Elias M."/>
            <person name="Hampl V."/>
        </authorList>
    </citation>
    <scope>NUCLEOTIDE SEQUENCE [LARGE SCALE GENOMIC DNA]</scope>
    <source>
        <strain evidence="2">NAU3</strain>
        <tissue evidence="2">Gut</tissue>
    </source>
</reference>
<feature type="compositionally biased region" description="Low complexity" evidence="1">
    <location>
        <begin position="20"/>
        <end position="33"/>
    </location>
</feature>
<dbReference type="Proteomes" id="UP001281761">
    <property type="component" value="Unassembled WGS sequence"/>
</dbReference>
<name>A0ABQ9YDW4_9EUKA</name>
<organism evidence="2 3">
    <name type="scientific">Blattamonas nauphoetae</name>
    <dbReference type="NCBI Taxonomy" id="2049346"/>
    <lineage>
        <taxon>Eukaryota</taxon>
        <taxon>Metamonada</taxon>
        <taxon>Preaxostyla</taxon>
        <taxon>Oxymonadida</taxon>
        <taxon>Blattamonas</taxon>
    </lineage>
</organism>